<dbReference type="CDD" id="cd00093">
    <property type="entry name" value="HTH_XRE"/>
    <property type="match status" value="1"/>
</dbReference>
<dbReference type="PROSITE" id="PS50943">
    <property type="entry name" value="HTH_CROC1"/>
    <property type="match status" value="1"/>
</dbReference>
<sequence>MFNPVKAVRIQRGETLATVAASVQTDVGNLSRIENCKQKASPELAERLARHFGYAVTEIQILYPERFAQGV</sequence>
<reference evidence="2 3" key="1">
    <citation type="submission" date="2016-10" db="EMBL/GenBank/DDBJ databases">
        <authorList>
            <person name="de Groot N.N."/>
        </authorList>
    </citation>
    <scope>NUCLEOTIDE SEQUENCE [LARGE SCALE GENOMIC DNA]</scope>
    <source>
        <strain evidence="2 3">DSM 5885</strain>
    </source>
</reference>
<keyword evidence="3" id="KW-1185">Reference proteome</keyword>
<dbReference type="RefSeq" id="WP_091936058.1">
    <property type="nucleotide sequence ID" value="NZ_FNCY01000004.1"/>
</dbReference>
<dbReference type="SUPFAM" id="SSF47413">
    <property type="entry name" value="lambda repressor-like DNA-binding domains"/>
    <property type="match status" value="1"/>
</dbReference>
<evidence type="ECO:0000259" key="1">
    <source>
        <dbReference type="PROSITE" id="PS50943"/>
    </source>
</evidence>
<dbReference type="STRING" id="83767.SAMN05660652_01478"/>
<protein>
    <submittedName>
        <fullName evidence="2">Helix-turn-helix domain-containing protein</fullName>
    </submittedName>
</protein>
<evidence type="ECO:0000313" key="3">
    <source>
        <dbReference type="Proteomes" id="UP000198607"/>
    </source>
</evidence>
<dbReference type="Proteomes" id="UP000198607">
    <property type="component" value="Unassembled WGS sequence"/>
</dbReference>
<dbReference type="GO" id="GO:0003677">
    <property type="term" value="F:DNA binding"/>
    <property type="evidence" value="ECO:0007669"/>
    <property type="project" value="InterPro"/>
</dbReference>
<name>A0A1G8ASI6_9RHOO</name>
<evidence type="ECO:0000313" key="2">
    <source>
        <dbReference type="EMBL" id="SDH23696.1"/>
    </source>
</evidence>
<dbReference type="EMBL" id="FNCY01000004">
    <property type="protein sequence ID" value="SDH23696.1"/>
    <property type="molecule type" value="Genomic_DNA"/>
</dbReference>
<dbReference type="OrthoDB" id="9805356at2"/>
<dbReference type="AlphaFoldDB" id="A0A1G8ASI6"/>
<accession>A0A1G8ASI6</accession>
<organism evidence="2 3">
    <name type="scientific">Propionivibrio dicarboxylicus</name>
    <dbReference type="NCBI Taxonomy" id="83767"/>
    <lineage>
        <taxon>Bacteria</taxon>
        <taxon>Pseudomonadati</taxon>
        <taxon>Pseudomonadota</taxon>
        <taxon>Betaproteobacteria</taxon>
        <taxon>Rhodocyclales</taxon>
        <taxon>Rhodocyclaceae</taxon>
        <taxon>Propionivibrio</taxon>
    </lineage>
</organism>
<feature type="domain" description="HTH cro/C1-type" evidence="1">
    <location>
        <begin position="5"/>
        <end position="59"/>
    </location>
</feature>
<dbReference type="Pfam" id="PF01381">
    <property type="entry name" value="HTH_3"/>
    <property type="match status" value="1"/>
</dbReference>
<dbReference type="Gene3D" id="1.10.260.40">
    <property type="entry name" value="lambda repressor-like DNA-binding domains"/>
    <property type="match status" value="1"/>
</dbReference>
<gene>
    <name evidence="2" type="ORF">SAMN05660652_01478</name>
</gene>
<dbReference type="InterPro" id="IPR001387">
    <property type="entry name" value="Cro/C1-type_HTH"/>
</dbReference>
<dbReference type="InterPro" id="IPR010982">
    <property type="entry name" value="Lambda_DNA-bd_dom_sf"/>
</dbReference>
<proteinExistence type="predicted"/>